<dbReference type="AlphaFoldDB" id="A0A813XIA3"/>
<feature type="domain" description="EF-hand" evidence="3">
    <location>
        <begin position="4"/>
        <end position="39"/>
    </location>
</feature>
<dbReference type="InterPro" id="IPR018247">
    <property type="entry name" value="EF_Hand_1_Ca_BS"/>
</dbReference>
<dbReference type="EMBL" id="CAJNON010000050">
    <property type="protein sequence ID" value="CAF0870985.1"/>
    <property type="molecule type" value="Genomic_DNA"/>
</dbReference>
<dbReference type="FunFam" id="1.10.238.10:FF:000178">
    <property type="entry name" value="Calmodulin-2 A"/>
    <property type="match status" value="1"/>
</dbReference>
<dbReference type="Gene3D" id="1.10.238.10">
    <property type="entry name" value="EF-hand"/>
    <property type="match status" value="4"/>
</dbReference>
<accession>A0A813XIA3</accession>
<dbReference type="PROSITE" id="PS00018">
    <property type="entry name" value="EF_HAND_1"/>
    <property type="match status" value="5"/>
</dbReference>
<evidence type="ECO:0000256" key="1">
    <source>
        <dbReference type="ARBA" id="ARBA00022737"/>
    </source>
</evidence>
<keyword evidence="2" id="KW-0106">Calcium</keyword>
<evidence type="ECO:0000259" key="3">
    <source>
        <dbReference type="PROSITE" id="PS50222"/>
    </source>
</evidence>
<dbReference type="Pfam" id="PF13499">
    <property type="entry name" value="EF-hand_7"/>
    <property type="match status" value="2"/>
</dbReference>
<dbReference type="InterPro" id="IPR050145">
    <property type="entry name" value="Centrin_CML-like"/>
</dbReference>
<dbReference type="InterPro" id="IPR011992">
    <property type="entry name" value="EF-hand-dom_pair"/>
</dbReference>
<dbReference type="PANTHER" id="PTHR23050">
    <property type="entry name" value="CALCIUM BINDING PROTEIN"/>
    <property type="match status" value="1"/>
</dbReference>
<name>A0A813XIA3_9BILA</name>
<dbReference type="SUPFAM" id="SSF47473">
    <property type="entry name" value="EF-hand"/>
    <property type="match status" value="2"/>
</dbReference>
<feature type="domain" description="EF-hand" evidence="3">
    <location>
        <begin position="132"/>
        <end position="167"/>
    </location>
</feature>
<dbReference type="GO" id="GO:0043226">
    <property type="term" value="C:organelle"/>
    <property type="evidence" value="ECO:0007669"/>
    <property type="project" value="UniProtKB-ARBA"/>
</dbReference>
<proteinExistence type="predicted"/>
<feature type="domain" description="EF-hand" evidence="3">
    <location>
        <begin position="76"/>
        <end position="111"/>
    </location>
</feature>
<sequence length="280" mass="31996">MATHDIHELKLLFSLFDVDHDGHISQDEIKRLVQVVSGHPWTEEQLAAFMQLTDTDTSGDISMEEFTVMMNQYVPTSTLGLRDLFNTFDLSGDGYVDKQEFEKVTKEKGDELNQDQIDIFNKIFQQDENSKVTYEQLRLLFALFDVDNSGTLTKDELKQLLQSPDPDGPTVSEEQVNDYLKLADTDNSGDISVDEFIAFINDNVPQGAYGLKSIFRTIDTSGDGFVEKDEFEQVKNKNKSLNQTLVTIFEKKFQQDASSKVTYEQFVEGVNEYYNNLNKQ</sequence>
<feature type="domain" description="EF-hand" evidence="3">
    <location>
        <begin position="211"/>
        <end position="241"/>
    </location>
</feature>
<dbReference type="Pfam" id="PF13202">
    <property type="entry name" value="EF-hand_5"/>
    <property type="match status" value="2"/>
</dbReference>
<reference evidence="4" key="1">
    <citation type="submission" date="2021-02" db="EMBL/GenBank/DDBJ databases">
        <authorList>
            <person name="Nowell W R."/>
        </authorList>
    </citation>
    <scope>NUCLEOTIDE SEQUENCE</scope>
</reference>
<dbReference type="GO" id="GO:0005509">
    <property type="term" value="F:calcium ion binding"/>
    <property type="evidence" value="ECO:0007669"/>
    <property type="project" value="InterPro"/>
</dbReference>
<keyword evidence="1" id="KW-0677">Repeat</keyword>
<organism evidence="4 5">
    <name type="scientific">Adineta steineri</name>
    <dbReference type="NCBI Taxonomy" id="433720"/>
    <lineage>
        <taxon>Eukaryota</taxon>
        <taxon>Metazoa</taxon>
        <taxon>Spiralia</taxon>
        <taxon>Gnathifera</taxon>
        <taxon>Rotifera</taxon>
        <taxon>Eurotatoria</taxon>
        <taxon>Bdelloidea</taxon>
        <taxon>Adinetida</taxon>
        <taxon>Adinetidae</taxon>
        <taxon>Adineta</taxon>
    </lineage>
</organism>
<evidence type="ECO:0000313" key="4">
    <source>
        <dbReference type="EMBL" id="CAF0870985.1"/>
    </source>
</evidence>
<dbReference type="InterPro" id="IPR002048">
    <property type="entry name" value="EF_hand_dom"/>
</dbReference>
<protein>
    <recommendedName>
        <fullName evidence="3">EF-hand domain-containing protein</fullName>
    </recommendedName>
</protein>
<evidence type="ECO:0000313" key="5">
    <source>
        <dbReference type="Proteomes" id="UP000663891"/>
    </source>
</evidence>
<feature type="domain" description="EF-hand" evidence="3">
    <location>
        <begin position="171"/>
        <end position="206"/>
    </location>
</feature>
<comment type="caution">
    <text evidence="4">The sequence shown here is derived from an EMBL/GenBank/DDBJ whole genome shotgun (WGS) entry which is preliminary data.</text>
</comment>
<dbReference type="CDD" id="cd00051">
    <property type="entry name" value="EFh"/>
    <property type="match status" value="3"/>
</dbReference>
<evidence type="ECO:0000256" key="2">
    <source>
        <dbReference type="ARBA" id="ARBA00022837"/>
    </source>
</evidence>
<gene>
    <name evidence="4" type="ORF">VCS650_LOCUS7720</name>
</gene>
<dbReference type="Proteomes" id="UP000663891">
    <property type="component" value="Unassembled WGS sequence"/>
</dbReference>
<dbReference type="SMART" id="SM00054">
    <property type="entry name" value="EFh"/>
    <property type="match status" value="6"/>
</dbReference>
<dbReference type="OrthoDB" id="26525at2759"/>
<dbReference type="PROSITE" id="PS50222">
    <property type="entry name" value="EF_HAND_2"/>
    <property type="match status" value="5"/>
</dbReference>